<organism evidence="2 3">
    <name type="scientific">Candidatus Gottesmanbacteria bacterium GW2011_GWC2_39_8</name>
    <dbReference type="NCBI Taxonomy" id="1618450"/>
    <lineage>
        <taxon>Bacteria</taxon>
        <taxon>Candidatus Gottesmaniibacteriota</taxon>
    </lineage>
</organism>
<dbReference type="AlphaFoldDB" id="A0A0G0SEV5"/>
<dbReference type="GO" id="GO:0016740">
    <property type="term" value="F:transferase activity"/>
    <property type="evidence" value="ECO:0007669"/>
    <property type="project" value="UniProtKB-KW"/>
</dbReference>
<evidence type="ECO:0000313" key="3">
    <source>
        <dbReference type="Proteomes" id="UP000034539"/>
    </source>
</evidence>
<feature type="domain" description="Glycosyltransferase 2-like" evidence="1">
    <location>
        <begin position="8"/>
        <end position="127"/>
    </location>
</feature>
<sequence length="240" mass="28047">MQNIQLAIVTPVYNEEAIITDVLNKWTKELQRLKIDYQIHVYDDGSKDNTLQILKRISCENQNIIVHNKLNSGHGPTIIQGYRENSVKKWIFQMDSDDEIAPESFENLWAKRCEYDLLIGRRNRPHQPFTRKLISFVSRLVVRTFYGNKVYDVNSPYRLIRTERFRNIFHALPDNMFAPNLVISGVASLKNMDVYEIPVKQHERTTGVTSIRSMALLKGALKSLIQTIRFRFESDNKCRS</sequence>
<keyword evidence="2" id="KW-0808">Transferase</keyword>
<proteinExistence type="predicted"/>
<dbReference type="Pfam" id="PF00535">
    <property type="entry name" value="Glycos_transf_2"/>
    <property type="match status" value="1"/>
</dbReference>
<dbReference type="PANTHER" id="PTHR48090">
    <property type="entry name" value="UNDECAPRENYL-PHOSPHATE 4-DEOXY-4-FORMAMIDO-L-ARABINOSE TRANSFERASE-RELATED"/>
    <property type="match status" value="1"/>
</dbReference>
<dbReference type="SUPFAM" id="SSF53448">
    <property type="entry name" value="Nucleotide-diphospho-sugar transferases"/>
    <property type="match status" value="1"/>
</dbReference>
<evidence type="ECO:0000259" key="1">
    <source>
        <dbReference type="Pfam" id="PF00535"/>
    </source>
</evidence>
<dbReference type="EMBL" id="LBXN01000020">
    <property type="protein sequence ID" value="KKR33250.1"/>
    <property type="molecule type" value="Genomic_DNA"/>
</dbReference>
<dbReference type="Proteomes" id="UP000034539">
    <property type="component" value="Unassembled WGS sequence"/>
</dbReference>
<dbReference type="InterPro" id="IPR050256">
    <property type="entry name" value="Glycosyltransferase_2"/>
</dbReference>
<reference evidence="2 3" key="1">
    <citation type="journal article" date="2015" name="Nature">
        <title>rRNA introns, odd ribosomes, and small enigmatic genomes across a large radiation of phyla.</title>
        <authorList>
            <person name="Brown C.T."/>
            <person name="Hug L.A."/>
            <person name="Thomas B.C."/>
            <person name="Sharon I."/>
            <person name="Castelle C.J."/>
            <person name="Singh A."/>
            <person name="Wilkins M.J."/>
            <person name="Williams K.H."/>
            <person name="Banfield J.F."/>
        </authorList>
    </citation>
    <scope>NUCLEOTIDE SEQUENCE [LARGE SCALE GENOMIC DNA]</scope>
</reference>
<comment type="caution">
    <text evidence="2">The sequence shown here is derived from an EMBL/GenBank/DDBJ whole genome shotgun (WGS) entry which is preliminary data.</text>
</comment>
<accession>A0A0G0SEV5</accession>
<evidence type="ECO:0000313" key="2">
    <source>
        <dbReference type="EMBL" id="KKR33250.1"/>
    </source>
</evidence>
<dbReference type="PANTHER" id="PTHR48090:SF7">
    <property type="entry name" value="RFBJ PROTEIN"/>
    <property type="match status" value="1"/>
</dbReference>
<name>A0A0G0SEV5_9BACT</name>
<protein>
    <submittedName>
        <fullName evidence="2">Glycosyl transferase family 2</fullName>
    </submittedName>
</protein>
<dbReference type="InterPro" id="IPR001173">
    <property type="entry name" value="Glyco_trans_2-like"/>
</dbReference>
<dbReference type="Gene3D" id="3.90.550.10">
    <property type="entry name" value="Spore Coat Polysaccharide Biosynthesis Protein SpsA, Chain A"/>
    <property type="match status" value="1"/>
</dbReference>
<gene>
    <name evidence="2" type="ORF">UT63_C0020G0020</name>
</gene>
<dbReference type="CDD" id="cd04179">
    <property type="entry name" value="DPM_DPG-synthase_like"/>
    <property type="match status" value="1"/>
</dbReference>
<dbReference type="InterPro" id="IPR029044">
    <property type="entry name" value="Nucleotide-diphossugar_trans"/>
</dbReference>